<evidence type="ECO:0000313" key="6">
    <source>
        <dbReference type="Proteomes" id="UP000236743"/>
    </source>
</evidence>
<reference evidence="5 6" key="1">
    <citation type="submission" date="2016-10" db="EMBL/GenBank/DDBJ databases">
        <authorList>
            <person name="de Groot N.N."/>
        </authorList>
    </citation>
    <scope>NUCLEOTIDE SEQUENCE [LARGE SCALE GENOMIC DNA]</scope>
    <source>
        <strain evidence="5 6">DSM 26656</strain>
    </source>
</reference>
<keyword evidence="6" id="KW-1185">Reference proteome</keyword>
<dbReference type="Proteomes" id="UP000236743">
    <property type="component" value="Unassembled WGS sequence"/>
</dbReference>
<dbReference type="GO" id="GO:0006310">
    <property type="term" value="P:DNA recombination"/>
    <property type="evidence" value="ECO:0007669"/>
    <property type="project" value="UniProtKB-KW"/>
</dbReference>
<dbReference type="Pfam" id="PF00589">
    <property type="entry name" value="Phage_integrase"/>
    <property type="match status" value="1"/>
</dbReference>
<dbReference type="PROSITE" id="PS51898">
    <property type="entry name" value="TYR_RECOMBINASE"/>
    <property type="match status" value="1"/>
</dbReference>
<dbReference type="GO" id="GO:0015074">
    <property type="term" value="P:DNA integration"/>
    <property type="evidence" value="ECO:0007669"/>
    <property type="project" value="UniProtKB-KW"/>
</dbReference>
<evidence type="ECO:0000313" key="5">
    <source>
        <dbReference type="EMBL" id="SEG61290.1"/>
    </source>
</evidence>
<feature type="region of interest" description="Disordered" evidence="3">
    <location>
        <begin position="365"/>
        <end position="400"/>
    </location>
</feature>
<sequence length="400" mass="44902">MSRPTKGPRLYLQPASRSKAGVLDPAVWVIRDGGRKYRTGCGPDEMSAAEDALRRYLVEKHDPAAAAKIQSDDPLIADILAFYLDQRAEEQARPAEVRNRVARLLGWWKTKRCSEVRPSTCRDYAIERGNGAARRELEDLRAALRLAWKERILPNPIPVTLPPPGAARERWLTRSEVARLLWAAWRLREKQKRGRGHNGGPALETERYTARHVARFILIGLYTGTRAGAVCAAAIRPTVGHAYVDVERGLFYRRANGVRETKKRTPPVGLDSRLLAHLRRWEAKGLSKSFVVEWNGKPVERVHKAFRAVRDAAGLGPDVTPHILRHTAATWGMQNGAEPYALAGMLGMSLEILLEVYGHHHPTHNRAAAAAVAMRPKRERRTETDRNDGTEQERSLPKAQ</sequence>
<dbReference type="InterPro" id="IPR013762">
    <property type="entry name" value="Integrase-like_cat_sf"/>
</dbReference>
<dbReference type="InterPro" id="IPR002104">
    <property type="entry name" value="Integrase_catalytic"/>
</dbReference>
<evidence type="ECO:0000256" key="1">
    <source>
        <dbReference type="ARBA" id="ARBA00022908"/>
    </source>
</evidence>
<name>A0A1H6BKS6_9HYPH</name>
<dbReference type="AlphaFoldDB" id="A0A1H6BKS6"/>
<dbReference type="EMBL" id="FNUY01000007">
    <property type="protein sequence ID" value="SEG61290.1"/>
    <property type="molecule type" value="Genomic_DNA"/>
</dbReference>
<dbReference type="InterPro" id="IPR050090">
    <property type="entry name" value="Tyrosine_recombinase_XerCD"/>
</dbReference>
<accession>A0A1H6BKS6</accession>
<protein>
    <submittedName>
        <fullName evidence="5">Phage integrase family protein</fullName>
    </submittedName>
</protein>
<dbReference type="Gene3D" id="1.10.443.10">
    <property type="entry name" value="Intergrase catalytic core"/>
    <property type="match status" value="1"/>
</dbReference>
<dbReference type="OrthoDB" id="9808346at2"/>
<organism evidence="5 6">
    <name type="scientific">Bosea lathyri</name>
    <dbReference type="NCBI Taxonomy" id="1036778"/>
    <lineage>
        <taxon>Bacteria</taxon>
        <taxon>Pseudomonadati</taxon>
        <taxon>Pseudomonadota</taxon>
        <taxon>Alphaproteobacteria</taxon>
        <taxon>Hyphomicrobiales</taxon>
        <taxon>Boseaceae</taxon>
        <taxon>Bosea</taxon>
    </lineage>
</organism>
<dbReference type="InterPro" id="IPR011010">
    <property type="entry name" value="DNA_brk_join_enz"/>
</dbReference>
<dbReference type="CDD" id="cd00796">
    <property type="entry name" value="INT_Rci_Hp1_C"/>
    <property type="match status" value="1"/>
</dbReference>
<evidence type="ECO:0000259" key="4">
    <source>
        <dbReference type="PROSITE" id="PS51898"/>
    </source>
</evidence>
<keyword evidence="1" id="KW-0229">DNA integration</keyword>
<feature type="domain" description="Tyr recombinase" evidence="4">
    <location>
        <begin position="167"/>
        <end position="370"/>
    </location>
</feature>
<proteinExistence type="predicted"/>
<gene>
    <name evidence="5" type="ORF">SAMN04488115_107324</name>
</gene>
<dbReference type="SUPFAM" id="SSF56349">
    <property type="entry name" value="DNA breaking-rejoining enzymes"/>
    <property type="match status" value="1"/>
</dbReference>
<feature type="compositionally biased region" description="Basic and acidic residues" evidence="3">
    <location>
        <begin position="380"/>
        <end position="400"/>
    </location>
</feature>
<dbReference type="PANTHER" id="PTHR30349">
    <property type="entry name" value="PHAGE INTEGRASE-RELATED"/>
    <property type="match status" value="1"/>
</dbReference>
<dbReference type="PANTHER" id="PTHR30349:SF88">
    <property type="entry name" value="BLL1584 PROTEIN"/>
    <property type="match status" value="1"/>
</dbReference>
<evidence type="ECO:0000256" key="2">
    <source>
        <dbReference type="ARBA" id="ARBA00023172"/>
    </source>
</evidence>
<dbReference type="GO" id="GO:0003677">
    <property type="term" value="F:DNA binding"/>
    <property type="evidence" value="ECO:0007669"/>
    <property type="project" value="InterPro"/>
</dbReference>
<evidence type="ECO:0000256" key="3">
    <source>
        <dbReference type="SAM" id="MobiDB-lite"/>
    </source>
</evidence>
<keyword evidence="2" id="KW-0233">DNA recombination</keyword>